<dbReference type="Proteomes" id="UP001156664">
    <property type="component" value="Unassembled WGS sequence"/>
</dbReference>
<evidence type="ECO:0000259" key="4">
    <source>
        <dbReference type="SMART" id="SM00796"/>
    </source>
</evidence>
<reference evidence="6" key="1">
    <citation type="journal article" date="2019" name="Int. J. Syst. Evol. Microbiol.">
        <title>The Global Catalogue of Microorganisms (GCM) 10K type strain sequencing project: providing services to taxonomists for standard genome sequencing and annotation.</title>
        <authorList>
            <consortium name="The Broad Institute Genomics Platform"/>
            <consortium name="The Broad Institute Genome Sequencing Center for Infectious Disease"/>
            <person name="Wu L."/>
            <person name="Ma J."/>
        </authorList>
    </citation>
    <scope>NUCLEOTIDE SEQUENCE [LARGE SCALE GENOMIC DNA]</scope>
    <source>
        <strain evidence="6">NBRC 105857</strain>
    </source>
</reference>
<name>A0ABQ5YPZ4_9BURK</name>
<dbReference type="SUPFAM" id="SSF50891">
    <property type="entry name" value="Cyclophilin-like"/>
    <property type="match status" value="1"/>
</dbReference>
<proteinExistence type="predicted"/>
<evidence type="ECO:0000256" key="2">
    <source>
        <dbReference type="ARBA" id="ARBA00022801"/>
    </source>
</evidence>
<dbReference type="SMART" id="SM00796">
    <property type="entry name" value="AHS1"/>
    <property type="match status" value="1"/>
</dbReference>
<sequence>MYTGVLVLLSLILPNLPQSPLLIRPLSEIAILVTPRLSVDPFVWPSLLNRLRQSHDLLASLLDESSFEWVLADQSLTLLFPPHLAFPFAQLNALSDFLNDHFQAVLADEATPKAEGVVHLIEVSYGGEAGEDLPEVAKQLGLSEREVVQIHTEPLYRVEFIGFLPGFAYLGGLPPSLHLPRRAEPRDRVPAGALAVASRYTAIYPMVSPGGWHLLGQSEFNLFSTDQWPPNRLQAGDSVRFVEV</sequence>
<evidence type="ECO:0000313" key="6">
    <source>
        <dbReference type="Proteomes" id="UP001156664"/>
    </source>
</evidence>
<dbReference type="Gene3D" id="2.40.100.10">
    <property type="entry name" value="Cyclophilin-like"/>
    <property type="match status" value="1"/>
</dbReference>
<dbReference type="EMBL" id="BSOJ01000009">
    <property type="protein sequence ID" value="GLR25855.1"/>
    <property type="molecule type" value="Genomic_DNA"/>
</dbReference>
<dbReference type="InterPro" id="IPR029000">
    <property type="entry name" value="Cyclophilin-like_dom_sf"/>
</dbReference>
<dbReference type="InterPro" id="IPR003833">
    <property type="entry name" value="CT_C_D"/>
</dbReference>
<protein>
    <recommendedName>
        <fullName evidence="4">Carboxyltransferase domain-containing protein</fullName>
    </recommendedName>
</protein>
<gene>
    <name evidence="5" type="ORF">GCM10007875_09430</name>
</gene>
<keyword evidence="6" id="KW-1185">Reference proteome</keyword>
<evidence type="ECO:0000256" key="1">
    <source>
        <dbReference type="ARBA" id="ARBA00022741"/>
    </source>
</evidence>
<evidence type="ECO:0000313" key="5">
    <source>
        <dbReference type="EMBL" id="GLR25855.1"/>
    </source>
</evidence>
<dbReference type="Pfam" id="PF02682">
    <property type="entry name" value="CT_C_D"/>
    <property type="match status" value="1"/>
</dbReference>
<keyword evidence="1" id="KW-0547">Nucleotide-binding</keyword>
<comment type="caution">
    <text evidence="5">The sequence shown here is derived from an EMBL/GenBank/DDBJ whole genome shotgun (WGS) entry which is preliminary data.</text>
</comment>
<keyword evidence="3" id="KW-0067">ATP-binding</keyword>
<organism evidence="5 6">
    <name type="scientific">Limnobacter litoralis</name>
    <dbReference type="NCBI Taxonomy" id="481366"/>
    <lineage>
        <taxon>Bacteria</taxon>
        <taxon>Pseudomonadati</taxon>
        <taxon>Pseudomonadota</taxon>
        <taxon>Betaproteobacteria</taxon>
        <taxon>Burkholderiales</taxon>
        <taxon>Burkholderiaceae</taxon>
        <taxon>Limnobacter</taxon>
    </lineage>
</organism>
<dbReference type="NCBIfam" id="TIGR00370">
    <property type="entry name" value="5-oxoprolinase subunit PxpB"/>
    <property type="match status" value="1"/>
</dbReference>
<feature type="domain" description="Carboxyltransferase" evidence="4">
    <location>
        <begin position="21"/>
        <end position="233"/>
    </location>
</feature>
<keyword evidence="2" id="KW-0378">Hydrolase</keyword>
<dbReference type="InterPro" id="IPR010016">
    <property type="entry name" value="PxpB"/>
</dbReference>
<evidence type="ECO:0000256" key="3">
    <source>
        <dbReference type="ARBA" id="ARBA00022840"/>
    </source>
</evidence>
<dbReference type="PANTHER" id="PTHR34698:SF2">
    <property type="entry name" value="5-OXOPROLINASE SUBUNIT B"/>
    <property type="match status" value="1"/>
</dbReference>
<dbReference type="PANTHER" id="PTHR34698">
    <property type="entry name" value="5-OXOPROLINASE SUBUNIT B"/>
    <property type="match status" value="1"/>
</dbReference>
<accession>A0ABQ5YPZ4</accession>